<gene>
    <name evidence="2" type="ORF">JYZ213_LOCUS34980</name>
    <name evidence="3" type="ORF">OKA104_LOCUS24664</name>
    <name evidence="4" type="ORF">OXD698_LOCUS26022</name>
    <name evidence="1" type="ORF">VCS650_LOCUS26061</name>
</gene>
<dbReference type="EMBL" id="CAJOAZ010002548">
    <property type="protein sequence ID" value="CAF3939017.1"/>
    <property type="molecule type" value="Genomic_DNA"/>
</dbReference>
<dbReference type="Proteomes" id="UP000663844">
    <property type="component" value="Unassembled WGS sequence"/>
</dbReference>
<evidence type="ECO:0000313" key="2">
    <source>
        <dbReference type="EMBL" id="CAF1349933.1"/>
    </source>
</evidence>
<evidence type="ECO:0000313" key="3">
    <source>
        <dbReference type="EMBL" id="CAF3909975.1"/>
    </source>
</evidence>
<name>A0A814WZE6_9BILA</name>
<dbReference type="EMBL" id="CAJNON010000343">
    <property type="protein sequence ID" value="CAF1208829.1"/>
    <property type="molecule type" value="Genomic_DNA"/>
</dbReference>
<dbReference type="EMBL" id="CAJNOG010000748">
    <property type="protein sequence ID" value="CAF1349933.1"/>
    <property type="molecule type" value="Genomic_DNA"/>
</dbReference>
<dbReference type="Proteomes" id="UP000663845">
    <property type="component" value="Unassembled WGS sequence"/>
</dbReference>
<evidence type="ECO:0000313" key="1">
    <source>
        <dbReference type="EMBL" id="CAF1208829.1"/>
    </source>
</evidence>
<dbReference type="Proteomes" id="UP000663891">
    <property type="component" value="Unassembled WGS sequence"/>
</dbReference>
<reference evidence="1" key="1">
    <citation type="submission" date="2021-02" db="EMBL/GenBank/DDBJ databases">
        <authorList>
            <person name="Nowell W R."/>
        </authorList>
    </citation>
    <scope>NUCLEOTIDE SEQUENCE</scope>
</reference>
<dbReference type="AlphaFoldDB" id="A0A814WZE6"/>
<comment type="caution">
    <text evidence="1">The sequence shown here is derived from an EMBL/GenBank/DDBJ whole genome shotgun (WGS) entry which is preliminary data.</text>
</comment>
<evidence type="ECO:0000313" key="5">
    <source>
        <dbReference type="Proteomes" id="UP000663891"/>
    </source>
</evidence>
<dbReference type="Proteomes" id="UP000663881">
    <property type="component" value="Unassembled WGS sequence"/>
</dbReference>
<protein>
    <submittedName>
        <fullName evidence="1">Uncharacterized protein</fullName>
    </submittedName>
</protein>
<sequence>MANVIKVWFKRDQNVPAKIKIDPDSDIDDLKEAIFGATDKGQYQATYNGTHLKQSVKVPQDTTDDTPIVFTKIVNVPPPGK</sequence>
<organism evidence="1 5">
    <name type="scientific">Adineta steineri</name>
    <dbReference type="NCBI Taxonomy" id="433720"/>
    <lineage>
        <taxon>Eukaryota</taxon>
        <taxon>Metazoa</taxon>
        <taxon>Spiralia</taxon>
        <taxon>Gnathifera</taxon>
        <taxon>Rotifera</taxon>
        <taxon>Eurotatoria</taxon>
        <taxon>Bdelloidea</taxon>
        <taxon>Adinetida</taxon>
        <taxon>Adinetidae</taxon>
        <taxon>Adineta</taxon>
    </lineage>
</organism>
<evidence type="ECO:0000313" key="4">
    <source>
        <dbReference type="EMBL" id="CAF3939017.1"/>
    </source>
</evidence>
<accession>A0A814WZE6</accession>
<proteinExistence type="predicted"/>
<dbReference type="EMBL" id="CAJOAY010001995">
    <property type="protein sequence ID" value="CAF3909975.1"/>
    <property type="molecule type" value="Genomic_DNA"/>
</dbReference>